<evidence type="ECO:0000259" key="2">
    <source>
        <dbReference type="Pfam" id="PF01844"/>
    </source>
</evidence>
<feature type="domain" description="HNH" evidence="2">
    <location>
        <begin position="33"/>
        <end position="84"/>
    </location>
</feature>
<dbReference type="RefSeq" id="WP_335912002.1">
    <property type="nucleotide sequence ID" value="NZ_JBAMYB010000004.1"/>
</dbReference>
<sequence length="194" mass="22585">MARTRIPVRSTPAPQTNYRLYKTDLRTDFERQCGYCSTPDYILGGRSVYHIDHFAPHSRFPTLKLVYGNLVYACAYCNRSKSNKWIGTIATVSHDDTQGFVDPCSPDFDLHIDRDQAGRFVSRTAVGSYMIENLRLDLLRHQHVWQCLKLTELRERLRSIKEKVGDVRDRLELLEAIDVLTQAYERFREQIVEG</sequence>
<name>A0ABU8CH82_9HYPH</name>
<organism evidence="3 4">
    <name type="scientific">Rhizobium aouanii</name>
    <dbReference type="NCBI Taxonomy" id="3118145"/>
    <lineage>
        <taxon>Bacteria</taxon>
        <taxon>Pseudomonadati</taxon>
        <taxon>Pseudomonadota</taxon>
        <taxon>Alphaproteobacteria</taxon>
        <taxon>Hyphomicrobiales</taxon>
        <taxon>Rhizobiaceae</taxon>
        <taxon>Rhizobium/Agrobacterium group</taxon>
        <taxon>Rhizobium</taxon>
    </lineage>
</organism>
<accession>A0ABU8CH82</accession>
<evidence type="ECO:0000313" key="4">
    <source>
        <dbReference type="Proteomes" id="UP001531129"/>
    </source>
</evidence>
<dbReference type="GO" id="GO:0004519">
    <property type="term" value="F:endonuclease activity"/>
    <property type="evidence" value="ECO:0007669"/>
    <property type="project" value="UniProtKB-KW"/>
</dbReference>
<dbReference type="InterPro" id="IPR002711">
    <property type="entry name" value="HNH"/>
</dbReference>
<keyword evidence="3" id="KW-0540">Nuclease</keyword>
<proteinExistence type="predicted"/>
<dbReference type="CDD" id="cd00085">
    <property type="entry name" value="HNHc"/>
    <property type="match status" value="1"/>
</dbReference>
<keyword evidence="4" id="KW-1185">Reference proteome</keyword>
<reference evidence="3 4" key="1">
    <citation type="submission" date="2024-01" db="EMBL/GenBank/DDBJ databases">
        <title>Draft genome sequences of three bacterial strains isolated from Acacia saligna represent a potential new species within the genus Rhizobium.</title>
        <authorList>
            <person name="Tambong J.T."/>
            <person name="Mnasri B."/>
        </authorList>
    </citation>
    <scope>NUCLEOTIDE SEQUENCE [LARGE SCALE GENOMIC DNA]</scope>
    <source>
        <strain evidence="3 4">1AS12I</strain>
    </source>
</reference>
<evidence type="ECO:0000313" key="3">
    <source>
        <dbReference type="EMBL" id="MEI1248247.1"/>
    </source>
</evidence>
<dbReference type="Pfam" id="PF01844">
    <property type="entry name" value="HNH"/>
    <property type="match status" value="1"/>
</dbReference>
<keyword evidence="3" id="KW-0378">Hydrolase</keyword>
<evidence type="ECO:0000256" key="1">
    <source>
        <dbReference type="SAM" id="Coils"/>
    </source>
</evidence>
<gene>
    <name evidence="3" type="ORF">V8Q02_09435</name>
</gene>
<feature type="coiled-coil region" evidence="1">
    <location>
        <begin position="150"/>
        <end position="190"/>
    </location>
</feature>
<dbReference type="Gene3D" id="1.10.30.50">
    <property type="match status" value="1"/>
</dbReference>
<dbReference type="InterPro" id="IPR003615">
    <property type="entry name" value="HNH_nuc"/>
</dbReference>
<keyword evidence="3" id="KW-0255">Endonuclease</keyword>
<comment type="caution">
    <text evidence="3">The sequence shown here is derived from an EMBL/GenBank/DDBJ whole genome shotgun (WGS) entry which is preliminary data.</text>
</comment>
<protein>
    <submittedName>
        <fullName evidence="3">HNH endonuclease</fullName>
    </submittedName>
</protein>
<keyword evidence="1" id="KW-0175">Coiled coil</keyword>
<dbReference type="EMBL" id="JBAMYC010000004">
    <property type="protein sequence ID" value="MEI1248247.1"/>
    <property type="molecule type" value="Genomic_DNA"/>
</dbReference>
<dbReference type="Proteomes" id="UP001531129">
    <property type="component" value="Unassembled WGS sequence"/>
</dbReference>